<gene>
    <name evidence="1" type="ORF">ABID29_001635</name>
</gene>
<comment type="caution">
    <text evidence="1">The sequence shown here is derived from an EMBL/GenBank/DDBJ whole genome shotgun (WGS) entry which is preliminary data.</text>
</comment>
<dbReference type="Proteomes" id="UP001549122">
    <property type="component" value="Unassembled WGS sequence"/>
</dbReference>
<keyword evidence="2" id="KW-1185">Reference proteome</keyword>
<reference evidence="1 2" key="1">
    <citation type="submission" date="2024-06" db="EMBL/GenBank/DDBJ databases">
        <title>Genomic Encyclopedia of Type Strains, Phase IV (KMG-IV): sequencing the most valuable type-strain genomes for metagenomic binning, comparative biology and taxonomic classification.</title>
        <authorList>
            <person name="Goeker M."/>
        </authorList>
    </citation>
    <scope>NUCLEOTIDE SEQUENCE [LARGE SCALE GENOMIC DNA]</scope>
    <source>
        <strain evidence="1 2">DSM 28303</strain>
    </source>
</reference>
<sequence length="83" mass="9294">MTTEKEIKKTTQYQIHFKDGVPDLTKPAFQEHLTPVKTVGDMVIVNSSISDVELRQLIMNETGLPAKSVIVVPLKKYAIGHVF</sequence>
<dbReference type="RefSeq" id="WP_354365653.1">
    <property type="nucleotide sequence ID" value="NZ_JBEPLO010000017.1"/>
</dbReference>
<accession>A0ABV2FIW3</accession>
<name>A0ABV2FIW3_9STRE</name>
<dbReference type="EMBL" id="JBEPLO010000017">
    <property type="protein sequence ID" value="MET3558510.1"/>
    <property type="molecule type" value="Genomic_DNA"/>
</dbReference>
<protein>
    <recommendedName>
        <fullName evidence="3">Phage protein</fullName>
    </recommendedName>
</protein>
<evidence type="ECO:0000313" key="2">
    <source>
        <dbReference type="Proteomes" id="UP001549122"/>
    </source>
</evidence>
<organism evidence="1 2">
    <name type="scientific">Streptococcus rupicaprae</name>
    <dbReference type="NCBI Taxonomy" id="759619"/>
    <lineage>
        <taxon>Bacteria</taxon>
        <taxon>Bacillati</taxon>
        <taxon>Bacillota</taxon>
        <taxon>Bacilli</taxon>
        <taxon>Lactobacillales</taxon>
        <taxon>Streptococcaceae</taxon>
        <taxon>Streptococcus</taxon>
    </lineage>
</organism>
<proteinExistence type="predicted"/>
<evidence type="ECO:0008006" key="3">
    <source>
        <dbReference type="Google" id="ProtNLM"/>
    </source>
</evidence>
<evidence type="ECO:0000313" key="1">
    <source>
        <dbReference type="EMBL" id="MET3558510.1"/>
    </source>
</evidence>